<evidence type="ECO:0000313" key="8">
    <source>
        <dbReference type="EMBL" id="SPR96842.1"/>
    </source>
</evidence>
<feature type="domain" description="ABC transporter" evidence="7">
    <location>
        <begin position="38"/>
        <end position="281"/>
    </location>
</feature>
<dbReference type="Pfam" id="PF00005">
    <property type="entry name" value="ABC_tran"/>
    <property type="match status" value="1"/>
</dbReference>
<evidence type="ECO:0000256" key="6">
    <source>
        <dbReference type="SAM" id="MobiDB-lite"/>
    </source>
</evidence>
<dbReference type="Gene3D" id="3.40.50.300">
    <property type="entry name" value="P-loop containing nucleotide triphosphate hydrolases"/>
    <property type="match status" value="1"/>
</dbReference>
<reference evidence="8 9" key="1">
    <citation type="submission" date="2018-01" db="EMBL/GenBank/DDBJ databases">
        <authorList>
            <person name="Gaut B.S."/>
            <person name="Morton B.R."/>
            <person name="Clegg M.T."/>
            <person name="Duvall M.R."/>
        </authorList>
    </citation>
    <scope>NUCLEOTIDE SEQUENCE [LARGE SCALE GENOMIC DNA]</scope>
    <source>
        <strain evidence="8">Cupriavidus taiwanensis cmp 52</strain>
    </source>
</reference>
<dbReference type="InterPro" id="IPR003593">
    <property type="entry name" value="AAA+_ATPase"/>
</dbReference>
<evidence type="ECO:0000259" key="7">
    <source>
        <dbReference type="PROSITE" id="PS50893"/>
    </source>
</evidence>
<evidence type="ECO:0000256" key="4">
    <source>
        <dbReference type="ARBA" id="ARBA00022741"/>
    </source>
</evidence>
<dbReference type="Proteomes" id="UP000256805">
    <property type="component" value="Unassembled WGS sequence"/>
</dbReference>
<dbReference type="InterPro" id="IPR032823">
    <property type="entry name" value="BCA_ABC_TP_C"/>
</dbReference>
<organism evidence="8 9">
    <name type="scientific">Cupriavidus taiwanensis</name>
    <dbReference type="NCBI Taxonomy" id="164546"/>
    <lineage>
        <taxon>Bacteria</taxon>
        <taxon>Pseudomonadati</taxon>
        <taxon>Pseudomonadota</taxon>
        <taxon>Betaproteobacteria</taxon>
        <taxon>Burkholderiales</taxon>
        <taxon>Burkholderiaceae</taxon>
        <taxon>Cupriavidus</taxon>
    </lineage>
</organism>
<dbReference type="GO" id="GO:0005524">
    <property type="term" value="F:ATP binding"/>
    <property type="evidence" value="ECO:0007669"/>
    <property type="project" value="UniProtKB-KW"/>
</dbReference>
<feature type="region of interest" description="Disordered" evidence="6">
    <location>
        <begin position="1"/>
        <end position="33"/>
    </location>
</feature>
<dbReference type="CDD" id="cd03219">
    <property type="entry name" value="ABC_Mj1267_LivG_branched"/>
    <property type="match status" value="1"/>
</dbReference>
<dbReference type="AlphaFoldDB" id="A0A375IXN3"/>
<keyword evidence="3" id="KW-0997">Cell inner membrane</keyword>
<evidence type="ECO:0000256" key="5">
    <source>
        <dbReference type="ARBA" id="ARBA00022840"/>
    </source>
</evidence>
<evidence type="ECO:0000256" key="2">
    <source>
        <dbReference type="ARBA" id="ARBA00022475"/>
    </source>
</evidence>
<dbReference type="GO" id="GO:0016887">
    <property type="term" value="F:ATP hydrolysis activity"/>
    <property type="evidence" value="ECO:0007669"/>
    <property type="project" value="InterPro"/>
</dbReference>
<sequence>MDAPASYARTGPAPSQPAGQPAGAASSSASSSAARPLLETRGLTIRFGGHVAVNAVSCAFRPGELTCIVGPNGAGKTTYFNLVSGQLPPTAGQILLDGEDVTRLPVSQKTRRGIGRAFQLTSLFPQLSVLENVRLAVQARQQRGIDLFSMWTSHRDVRAQALAILERVALAGKQHLTVASLPHGDQRKLEVGILLALQPRVFMFDEPTAGMSVDEVPVILDLIREIRQDRSKTVLLVEHKMDVVRSLADRIIVLHNGTLVADGDPAEVIASPVVQQAYLGMAEEEQKEGANHG</sequence>
<dbReference type="InterPro" id="IPR051120">
    <property type="entry name" value="ABC_AA/LPS_Transport"/>
</dbReference>
<evidence type="ECO:0000313" key="9">
    <source>
        <dbReference type="Proteomes" id="UP000256805"/>
    </source>
</evidence>
<dbReference type="InterPro" id="IPR003439">
    <property type="entry name" value="ABC_transporter-like_ATP-bd"/>
</dbReference>
<dbReference type="FunFam" id="3.40.50.300:FF:000421">
    <property type="entry name" value="Branched-chain amino acid ABC transporter ATP-binding protein"/>
    <property type="match status" value="1"/>
</dbReference>
<dbReference type="InterPro" id="IPR027417">
    <property type="entry name" value="P-loop_NTPase"/>
</dbReference>
<keyword evidence="2" id="KW-1003">Cell membrane</keyword>
<dbReference type="EMBL" id="OVTA01000008">
    <property type="protein sequence ID" value="SPR96842.1"/>
    <property type="molecule type" value="Genomic_DNA"/>
</dbReference>
<dbReference type="SUPFAM" id="SSF52540">
    <property type="entry name" value="P-loop containing nucleoside triphosphate hydrolases"/>
    <property type="match status" value="1"/>
</dbReference>
<dbReference type="PROSITE" id="PS50893">
    <property type="entry name" value="ABC_TRANSPORTER_2"/>
    <property type="match status" value="1"/>
</dbReference>
<dbReference type="GO" id="GO:0005886">
    <property type="term" value="C:plasma membrane"/>
    <property type="evidence" value="ECO:0007669"/>
    <property type="project" value="TreeGrafter"/>
</dbReference>
<name>A0A375IXN3_9BURK</name>
<accession>A0A375IXN3</accession>
<keyword evidence="3" id="KW-0472">Membrane</keyword>
<keyword evidence="1" id="KW-0813">Transport</keyword>
<evidence type="ECO:0000256" key="3">
    <source>
        <dbReference type="ARBA" id="ARBA00022519"/>
    </source>
</evidence>
<dbReference type="SMART" id="SM00382">
    <property type="entry name" value="AAA"/>
    <property type="match status" value="1"/>
</dbReference>
<dbReference type="Pfam" id="PF12399">
    <property type="entry name" value="BCA_ABC_TP_C"/>
    <property type="match status" value="1"/>
</dbReference>
<feature type="compositionally biased region" description="Low complexity" evidence="6">
    <location>
        <begin position="11"/>
        <end position="33"/>
    </location>
</feature>
<dbReference type="PANTHER" id="PTHR45772">
    <property type="entry name" value="CONSERVED COMPONENT OF ABC TRANSPORTER FOR NATURAL AMINO ACIDS-RELATED"/>
    <property type="match status" value="1"/>
</dbReference>
<proteinExistence type="predicted"/>
<protein>
    <submittedName>
        <fullName evidence="8">Putative ABC transporter, ATP-binding component</fullName>
    </submittedName>
</protein>
<gene>
    <name evidence="8" type="ORF">CBM2634_A160198</name>
</gene>
<keyword evidence="4" id="KW-0547">Nucleotide-binding</keyword>
<dbReference type="PANTHER" id="PTHR45772:SF3">
    <property type="entry name" value="ABC TRANSPORTER ATP-BINDING PROTEIN"/>
    <property type="match status" value="1"/>
</dbReference>
<evidence type="ECO:0000256" key="1">
    <source>
        <dbReference type="ARBA" id="ARBA00022448"/>
    </source>
</evidence>
<keyword evidence="5 8" id="KW-0067">ATP-binding</keyword>